<feature type="non-terminal residue" evidence="1">
    <location>
        <position position="274"/>
    </location>
</feature>
<protein>
    <submittedName>
        <fullName evidence="1">Uncharacterized protein</fullName>
    </submittedName>
</protein>
<evidence type="ECO:0000313" key="1">
    <source>
        <dbReference type="EMBL" id="KAK3044143.1"/>
    </source>
</evidence>
<organism evidence="1 2">
    <name type="scientific">Coniosporium uncinatum</name>
    <dbReference type="NCBI Taxonomy" id="93489"/>
    <lineage>
        <taxon>Eukaryota</taxon>
        <taxon>Fungi</taxon>
        <taxon>Dikarya</taxon>
        <taxon>Ascomycota</taxon>
        <taxon>Pezizomycotina</taxon>
        <taxon>Dothideomycetes</taxon>
        <taxon>Dothideomycetes incertae sedis</taxon>
        <taxon>Coniosporium</taxon>
    </lineage>
</organism>
<accession>A0ACC3CSM8</accession>
<dbReference type="EMBL" id="JAWDJW010012366">
    <property type="protein sequence ID" value="KAK3044143.1"/>
    <property type="molecule type" value="Genomic_DNA"/>
</dbReference>
<gene>
    <name evidence="1" type="ORF">LTS18_002062</name>
</gene>
<reference evidence="1" key="1">
    <citation type="submission" date="2024-09" db="EMBL/GenBank/DDBJ databases">
        <title>Black Yeasts Isolated from many extreme environments.</title>
        <authorList>
            <person name="Coleine C."/>
            <person name="Stajich J.E."/>
            <person name="Selbmann L."/>
        </authorList>
    </citation>
    <scope>NUCLEOTIDE SEQUENCE</scope>
    <source>
        <strain evidence="1">CCFEE 5737</strain>
    </source>
</reference>
<keyword evidence="2" id="KW-1185">Reference proteome</keyword>
<sequence>MQINSVTFPDNTKIETFSQTQKQMIVNQNTSPLPGNQVTGSTGQPFIALAQNSITVQTNDASDLVGGQVELAMNTQMMQQNGINPDNTFVGKLSNDRRTWMVMETIRSVNITDQTVRMVKMNNIDGEYMVLGRQTPETALSLTQFNGQQVNFNSTGIQETEFTDGFRMTVRSSMPMQLNTVVKKGIDTGMLPSDGSQSVNSFRYLVNTNLAGVLPNANRMAAVVQIPINPVRVQMLALQMSGGNGNTNQNIVLGIAQRPVLSNPGGAQAGNNQP</sequence>
<dbReference type="Proteomes" id="UP001186974">
    <property type="component" value="Unassembled WGS sequence"/>
</dbReference>
<evidence type="ECO:0000313" key="2">
    <source>
        <dbReference type="Proteomes" id="UP001186974"/>
    </source>
</evidence>
<proteinExistence type="predicted"/>
<comment type="caution">
    <text evidence="1">The sequence shown here is derived from an EMBL/GenBank/DDBJ whole genome shotgun (WGS) entry which is preliminary data.</text>
</comment>
<name>A0ACC3CSM8_9PEZI</name>